<dbReference type="Proteomes" id="UP000004619">
    <property type="component" value="Unassembled WGS sequence"/>
</dbReference>
<dbReference type="HAMAP" id="MF_00014">
    <property type="entry name" value="Ribosome_mat_RimM"/>
    <property type="match status" value="1"/>
</dbReference>
<dbReference type="InterPro" id="IPR011033">
    <property type="entry name" value="PRC_barrel-like_sf"/>
</dbReference>
<dbReference type="PANTHER" id="PTHR33692:SF1">
    <property type="entry name" value="RIBOSOME MATURATION FACTOR RIMM"/>
    <property type="match status" value="1"/>
</dbReference>
<feature type="domain" description="RimM N-terminal" evidence="5">
    <location>
        <begin position="13"/>
        <end position="93"/>
    </location>
</feature>
<dbReference type="HOGENOM" id="CLU_1464201_0_0_9"/>
<dbReference type="SUPFAM" id="SSF50447">
    <property type="entry name" value="Translation proteins"/>
    <property type="match status" value="1"/>
</dbReference>
<evidence type="ECO:0000256" key="2">
    <source>
        <dbReference type="ARBA" id="ARBA00022517"/>
    </source>
</evidence>
<evidence type="ECO:0000256" key="4">
    <source>
        <dbReference type="ARBA" id="ARBA00023186"/>
    </source>
</evidence>
<dbReference type="Pfam" id="PF24986">
    <property type="entry name" value="PRC_RimM"/>
    <property type="match status" value="1"/>
</dbReference>
<keyword evidence="4" id="KW-0143">Chaperone</keyword>
<reference evidence="7" key="1">
    <citation type="submission" date="2009-08" db="EMBL/GenBank/DDBJ databases">
        <authorList>
            <person name="Weinstock G."/>
            <person name="Sodergren E."/>
            <person name="Clifton S."/>
            <person name="Fulton L."/>
            <person name="Fulton B."/>
            <person name="Courtney L."/>
            <person name="Fronick C."/>
            <person name="Harrison M."/>
            <person name="Strong C."/>
            <person name="Farmer C."/>
            <person name="Delahaunty K."/>
            <person name="Markovic C."/>
            <person name="Hall O."/>
            <person name="Minx P."/>
            <person name="Tomlinson C."/>
            <person name="Mitreva M."/>
            <person name="Nelson J."/>
            <person name="Hou S."/>
            <person name="Wollam A."/>
            <person name="Pepin K.H."/>
            <person name="Johnson M."/>
            <person name="Bhonagiri V."/>
            <person name="Nash W.E."/>
            <person name="Warren W."/>
            <person name="Chinwalla A."/>
            <person name="Mardis E.R."/>
            <person name="Wilson R.K."/>
        </authorList>
    </citation>
    <scope>NUCLEOTIDE SEQUENCE [LARGE SCALE GENOMIC DNA]</scope>
    <source>
        <strain evidence="7">A2-165</strain>
    </source>
</reference>
<feature type="domain" description="Ribosome maturation factor RimM PRC barrel" evidence="6">
    <location>
        <begin position="104"/>
        <end position="169"/>
    </location>
</feature>
<evidence type="ECO:0000256" key="1">
    <source>
        <dbReference type="ARBA" id="ARBA00022490"/>
    </source>
</evidence>
<dbReference type="GO" id="GO:0043022">
    <property type="term" value="F:ribosome binding"/>
    <property type="evidence" value="ECO:0007669"/>
    <property type="project" value="InterPro"/>
</dbReference>
<keyword evidence="8" id="KW-1185">Reference proteome</keyword>
<comment type="caution">
    <text evidence="7">The sequence shown here is derived from an EMBL/GenBank/DDBJ whole genome shotgun (WGS) entry which is preliminary data.</text>
</comment>
<evidence type="ECO:0000313" key="7">
    <source>
        <dbReference type="EMBL" id="EEU97191.1"/>
    </source>
</evidence>
<evidence type="ECO:0000313" key="8">
    <source>
        <dbReference type="Proteomes" id="UP000004619"/>
    </source>
</evidence>
<dbReference type="InterPro" id="IPR036976">
    <property type="entry name" value="RimM_N_sf"/>
</dbReference>
<evidence type="ECO:0000259" key="6">
    <source>
        <dbReference type="Pfam" id="PF24986"/>
    </source>
</evidence>
<proteinExistence type="inferred from homology"/>
<dbReference type="Gene3D" id="2.40.30.60">
    <property type="entry name" value="RimM"/>
    <property type="match status" value="1"/>
</dbReference>
<keyword evidence="2" id="KW-0690">Ribosome biogenesis</keyword>
<protein>
    <submittedName>
        <fullName evidence="7">16S rRNA processing protein RimM</fullName>
    </submittedName>
</protein>
<dbReference type="InterPro" id="IPR009000">
    <property type="entry name" value="Transl_B-barrel_sf"/>
</dbReference>
<dbReference type="eggNOG" id="COG0806">
    <property type="taxonomic scope" value="Bacteria"/>
</dbReference>
<dbReference type="GO" id="GO:0005840">
    <property type="term" value="C:ribosome"/>
    <property type="evidence" value="ECO:0007669"/>
    <property type="project" value="InterPro"/>
</dbReference>
<dbReference type="Gene3D" id="2.30.30.240">
    <property type="entry name" value="PRC-barrel domain"/>
    <property type="match status" value="1"/>
</dbReference>
<name>C7H4K9_FAED2</name>
<sequence length="184" mass="20298">AKGVKAMQKYLEAGKVVTTHGVRGEMKLELWCDGVAFLKKVGRLYTTPQGGRCYKITSIRPQGQMALLQLEGVSDMDAARALRGQVFYFDRDDATLPAGKWYVADLIGCEVRDADTGKVYGVVTSVDHPGAQDIYTVKAPSGKEYMFPGVDAFLKERNPPEGYLLVTPIPGLLDDDFDSEREEE</sequence>
<dbReference type="AlphaFoldDB" id="C7H4K9"/>
<dbReference type="NCBIfam" id="TIGR02273">
    <property type="entry name" value="16S_RimM"/>
    <property type="match status" value="1"/>
</dbReference>
<dbReference type="GO" id="GO:0006364">
    <property type="term" value="P:rRNA processing"/>
    <property type="evidence" value="ECO:0007669"/>
    <property type="project" value="UniProtKB-KW"/>
</dbReference>
<dbReference type="InterPro" id="IPR002676">
    <property type="entry name" value="RimM_N"/>
</dbReference>
<dbReference type="STRING" id="411483.FAEPRAA2165_01224"/>
<dbReference type="InterPro" id="IPR011961">
    <property type="entry name" value="RimM"/>
</dbReference>
<evidence type="ECO:0000259" key="5">
    <source>
        <dbReference type="Pfam" id="PF01782"/>
    </source>
</evidence>
<feature type="non-terminal residue" evidence="7">
    <location>
        <position position="1"/>
    </location>
</feature>
<accession>C7H4K9</accession>
<evidence type="ECO:0000256" key="3">
    <source>
        <dbReference type="ARBA" id="ARBA00022552"/>
    </source>
</evidence>
<gene>
    <name evidence="7" type="primary">rimM</name>
    <name evidence="7" type="ORF">FAEPRAA2165_01224</name>
</gene>
<keyword evidence="3" id="KW-0698">rRNA processing</keyword>
<dbReference type="PATRIC" id="fig|411483.3.peg.809"/>
<keyword evidence="1" id="KW-0963">Cytoplasm</keyword>
<dbReference type="Pfam" id="PF01782">
    <property type="entry name" value="RimM"/>
    <property type="match status" value="1"/>
</dbReference>
<dbReference type="EMBL" id="ACOP02000028">
    <property type="protein sequence ID" value="EEU97191.1"/>
    <property type="molecule type" value="Genomic_DNA"/>
</dbReference>
<dbReference type="SUPFAM" id="SSF50346">
    <property type="entry name" value="PRC-barrel domain"/>
    <property type="match status" value="1"/>
</dbReference>
<organism evidence="7 8">
    <name type="scientific">Faecalibacterium duncaniae (strain DSM 17677 / JCM 31915 / A2-165)</name>
    <name type="common">Faecalibacterium prausnitzii</name>
    <dbReference type="NCBI Taxonomy" id="411483"/>
    <lineage>
        <taxon>Bacteria</taxon>
        <taxon>Bacillati</taxon>
        <taxon>Bacillota</taxon>
        <taxon>Clostridia</taxon>
        <taxon>Eubacteriales</taxon>
        <taxon>Oscillospiraceae</taxon>
        <taxon>Faecalibacterium</taxon>
    </lineage>
</organism>
<dbReference type="InterPro" id="IPR056792">
    <property type="entry name" value="PRC_RimM"/>
</dbReference>
<dbReference type="PANTHER" id="PTHR33692">
    <property type="entry name" value="RIBOSOME MATURATION FACTOR RIMM"/>
    <property type="match status" value="1"/>
</dbReference>